<sequence>MPQYYVDFYLDGNISGFYVDEIHGDAIPESAVPITIEEWQTYSTDARLYKRDGDMIRLKTPEELDEEAANQPPAPKTPEQERIEALEAENATLWYEIMLKEARISEHDTEIADLWYEIMTGGGAA</sequence>
<evidence type="ECO:0000313" key="3">
    <source>
        <dbReference type="Proteomes" id="UP000680304"/>
    </source>
</evidence>
<evidence type="ECO:0008006" key="4">
    <source>
        <dbReference type="Google" id="ProtNLM"/>
    </source>
</evidence>
<keyword evidence="3" id="KW-1185">Reference proteome</keyword>
<name>A0ABQ4N6F1_9BACL</name>
<reference evidence="2 3" key="1">
    <citation type="submission" date="2021-04" db="EMBL/GenBank/DDBJ databases">
        <title>Draft genome sequence of Paenibacillus cisolokensis, LC2-13A.</title>
        <authorList>
            <person name="Uke A."/>
            <person name="Chhe C."/>
            <person name="Baramee S."/>
            <person name="Kosugi A."/>
        </authorList>
    </citation>
    <scope>NUCLEOTIDE SEQUENCE [LARGE SCALE GENOMIC DNA]</scope>
    <source>
        <strain evidence="2 3">LC2-13A</strain>
    </source>
</reference>
<proteinExistence type="predicted"/>
<evidence type="ECO:0000313" key="2">
    <source>
        <dbReference type="EMBL" id="GIQ63724.1"/>
    </source>
</evidence>
<protein>
    <recommendedName>
        <fullName evidence="4">Tail fiber assembly protein</fullName>
    </recommendedName>
</protein>
<organism evidence="2 3">
    <name type="scientific">Paenibacillus cisolokensis</name>
    <dbReference type="NCBI Taxonomy" id="1658519"/>
    <lineage>
        <taxon>Bacteria</taxon>
        <taxon>Bacillati</taxon>
        <taxon>Bacillota</taxon>
        <taxon>Bacilli</taxon>
        <taxon>Bacillales</taxon>
        <taxon>Paenibacillaceae</taxon>
        <taxon>Paenibacillus</taxon>
    </lineage>
</organism>
<dbReference type="EMBL" id="BOVJ01000068">
    <property type="protein sequence ID" value="GIQ63724.1"/>
    <property type="molecule type" value="Genomic_DNA"/>
</dbReference>
<feature type="region of interest" description="Disordered" evidence="1">
    <location>
        <begin position="59"/>
        <end position="80"/>
    </location>
</feature>
<dbReference type="RefSeq" id="WP_213528801.1">
    <property type="nucleotide sequence ID" value="NZ_BOVJ01000068.1"/>
</dbReference>
<accession>A0ABQ4N6F1</accession>
<dbReference type="Proteomes" id="UP000680304">
    <property type="component" value="Unassembled WGS sequence"/>
</dbReference>
<gene>
    <name evidence="2" type="ORF">PACILC2_22920</name>
</gene>
<evidence type="ECO:0000256" key="1">
    <source>
        <dbReference type="SAM" id="MobiDB-lite"/>
    </source>
</evidence>
<comment type="caution">
    <text evidence="2">The sequence shown here is derived from an EMBL/GenBank/DDBJ whole genome shotgun (WGS) entry which is preliminary data.</text>
</comment>